<keyword evidence="3" id="KW-1133">Transmembrane helix</keyword>
<keyword evidence="1 3" id="KW-0812">Transmembrane</keyword>
<dbReference type="PANTHER" id="PTHR34978">
    <property type="entry name" value="POSSIBLE SENSOR-TRANSDUCER PROTEIN BLAR"/>
    <property type="match status" value="1"/>
</dbReference>
<evidence type="ECO:0000256" key="3">
    <source>
        <dbReference type="SAM" id="Phobius"/>
    </source>
</evidence>
<dbReference type="AlphaFoldDB" id="A0A285MU01"/>
<dbReference type="CDD" id="cd07341">
    <property type="entry name" value="M56_BlaR1_MecR1_like"/>
    <property type="match status" value="1"/>
</dbReference>
<keyword evidence="1" id="KW-0813">Transport</keyword>
<keyword evidence="1 3" id="KW-0472">Membrane</keyword>
<keyword evidence="6" id="KW-1185">Reference proteome</keyword>
<evidence type="ECO:0000256" key="1">
    <source>
        <dbReference type="PROSITE-ProRule" id="PRU01360"/>
    </source>
</evidence>
<evidence type="ECO:0000313" key="5">
    <source>
        <dbReference type="EMBL" id="SNZ00173.1"/>
    </source>
</evidence>
<dbReference type="InterPro" id="IPR037066">
    <property type="entry name" value="Plug_dom_sf"/>
</dbReference>
<feature type="transmembrane region" description="Helical" evidence="3">
    <location>
        <begin position="85"/>
        <end position="105"/>
    </location>
</feature>
<feature type="transmembrane region" description="Helical" evidence="3">
    <location>
        <begin position="37"/>
        <end position="54"/>
    </location>
</feature>
<dbReference type="Pfam" id="PF05569">
    <property type="entry name" value="Peptidase_M56"/>
    <property type="match status" value="1"/>
</dbReference>
<feature type="transmembrane region" description="Helical" evidence="3">
    <location>
        <begin position="6"/>
        <end position="25"/>
    </location>
</feature>
<gene>
    <name evidence="5" type="ORF">SAMN06265377_1993</name>
</gene>
<accession>A0A285MU01</accession>
<protein>
    <submittedName>
        <fullName evidence="5">Signal transducer regulating beta-lactamase production, contains metallopeptidase domain</fullName>
    </submittedName>
</protein>
<proteinExistence type="inferred from homology"/>
<dbReference type="Gene3D" id="2.170.130.10">
    <property type="entry name" value="TonB-dependent receptor, plug domain"/>
    <property type="match status" value="1"/>
</dbReference>
<dbReference type="OrthoDB" id="1522859at2"/>
<dbReference type="PROSITE" id="PS52016">
    <property type="entry name" value="TONB_DEPENDENT_REC_3"/>
    <property type="match status" value="1"/>
</dbReference>
<dbReference type="PANTHER" id="PTHR34978:SF3">
    <property type="entry name" value="SLR0241 PROTEIN"/>
    <property type="match status" value="1"/>
</dbReference>
<feature type="domain" description="Peptidase M56" evidence="4">
    <location>
        <begin position="151"/>
        <end position="252"/>
    </location>
</feature>
<reference evidence="6" key="1">
    <citation type="submission" date="2017-09" db="EMBL/GenBank/DDBJ databases">
        <authorList>
            <person name="Varghese N."/>
            <person name="Submissions S."/>
        </authorList>
    </citation>
    <scope>NUCLEOTIDE SEQUENCE [LARGE SCALE GENOMIC DNA]</scope>
    <source>
        <strain evidence="6">DSM 25885</strain>
    </source>
</reference>
<organism evidence="5 6">
    <name type="scientific">Flagellimonas pacifica</name>
    <dbReference type="NCBI Taxonomy" id="1247520"/>
    <lineage>
        <taxon>Bacteria</taxon>
        <taxon>Pseudomonadati</taxon>
        <taxon>Bacteroidota</taxon>
        <taxon>Flavobacteriia</taxon>
        <taxon>Flavobacteriales</taxon>
        <taxon>Flavobacteriaceae</taxon>
        <taxon>Flagellimonas</taxon>
    </lineage>
</organism>
<evidence type="ECO:0000256" key="2">
    <source>
        <dbReference type="SAM" id="MobiDB-lite"/>
    </source>
</evidence>
<feature type="region of interest" description="Disordered" evidence="2">
    <location>
        <begin position="459"/>
        <end position="489"/>
    </location>
</feature>
<dbReference type="GO" id="GO:0009279">
    <property type="term" value="C:cell outer membrane"/>
    <property type="evidence" value="ECO:0007669"/>
    <property type="project" value="UniProtKB-SubCell"/>
</dbReference>
<dbReference type="InterPro" id="IPR008756">
    <property type="entry name" value="Peptidase_M56"/>
</dbReference>
<feature type="transmembrane region" description="Helical" evidence="3">
    <location>
        <begin position="262"/>
        <end position="279"/>
    </location>
</feature>
<dbReference type="InterPro" id="IPR039426">
    <property type="entry name" value="TonB-dep_rcpt-like"/>
</dbReference>
<dbReference type="SUPFAM" id="SSF56935">
    <property type="entry name" value="Porins"/>
    <property type="match status" value="1"/>
</dbReference>
<keyword evidence="1" id="KW-0998">Cell outer membrane</keyword>
<evidence type="ECO:0000259" key="4">
    <source>
        <dbReference type="Pfam" id="PF05569"/>
    </source>
</evidence>
<name>A0A285MU01_9FLAO</name>
<dbReference type="Proteomes" id="UP000219048">
    <property type="component" value="Unassembled WGS sequence"/>
</dbReference>
<sequence length="576" mass="65608">METVLIHLLKSSGVMLLFLGCYHIFLSKETFFKANRWFLLVGLMISLITPFITITKTVLTEPLTISKTQNIPMANSQLDVAPTSIWSLVFVIYLIGVTIMGFRLAMQFLSLKRLMGSSKLLKDHPFYHVQTQQKISPFSFFRYIFYHKVGFNPSELESVIEHEKVHASQHHSLDILFMELAVVLLWFNPAIWLYRIALKQNLEFLADATSCGIGEEKKSYQYLMLKQTAGTHSLSIANPFYNSLIKKRIVMLNQNQSKKTNVFKMGFILPAIALFLVSFNTKTEFVLKNDNQLTRSIKMDDKSIKLNIDKDTSDEELKKIKNDLAKDGVDFSYTVVHNDQKEIIDITLQLNGISSDGEKFSGNYNSSSDGPIKPLTIFYDSTSNTISFGNARSKTIRIQSDDDNVVWIDSDNKEHKEIIIKEKDGVKKITVNGKEVSEEELEEIDVDLDHQGHSNVKIHVTSDNDDDSDSKHKHVKIKKRNDSSSTNKKSTFILNDTDIDSEIKIRGTDYSSLFIRSNEKDEPIYYIDGKKATKKDMENLSPNKIHSINVLKGDKAVKTYGKKAKNGVIQITTKKK</sequence>
<comment type="similarity">
    <text evidence="1">Belongs to the TonB-dependent receptor family.</text>
</comment>
<keyword evidence="1" id="KW-1134">Transmembrane beta strand</keyword>
<evidence type="ECO:0000313" key="6">
    <source>
        <dbReference type="Proteomes" id="UP000219048"/>
    </source>
</evidence>
<comment type="subcellular location">
    <subcellularLocation>
        <location evidence="1">Cell outer membrane</location>
        <topology evidence="1">Multi-pass membrane protein</topology>
    </subcellularLocation>
</comment>
<dbReference type="EMBL" id="OBEH01000003">
    <property type="protein sequence ID" value="SNZ00173.1"/>
    <property type="molecule type" value="Genomic_DNA"/>
</dbReference>
<dbReference type="InterPro" id="IPR052173">
    <property type="entry name" value="Beta-lactam_resp_regulator"/>
</dbReference>